<accession>A0A975WDD9</accession>
<proteinExistence type="predicted"/>
<comment type="caution">
    <text evidence="1">The sequence shown here is derived from an EMBL/GenBank/DDBJ whole genome shotgun (WGS) entry which is preliminary data.</text>
</comment>
<reference evidence="1 2" key="1">
    <citation type="submission" date="2016-10" db="EMBL/GenBank/DDBJ databases">
        <authorList>
            <person name="Varghese N."/>
            <person name="Submissions S."/>
        </authorList>
    </citation>
    <scope>NUCLEOTIDE SEQUENCE [LARGE SCALE GENOMIC DNA]</scope>
    <source>
        <strain evidence="1 2">FF3</strain>
    </source>
</reference>
<evidence type="ECO:0000313" key="1">
    <source>
        <dbReference type="EMBL" id="SEK00657.1"/>
    </source>
</evidence>
<name>A0A975WDD9_9RHOB</name>
<dbReference type="AlphaFoldDB" id="A0A975WDD9"/>
<gene>
    <name evidence="1" type="ORF">SAMN04487940_1183</name>
</gene>
<sequence>MSAQSRHGALARHPALNRMPRDFLESLSFRTKGNDTWTF</sequence>
<keyword evidence="2" id="KW-1185">Reference proteome</keyword>
<dbReference type="Proteomes" id="UP000182932">
    <property type="component" value="Unassembled WGS sequence"/>
</dbReference>
<organism evidence="1 2">
    <name type="scientific">Marinovum algicola</name>
    <dbReference type="NCBI Taxonomy" id="42444"/>
    <lineage>
        <taxon>Bacteria</taxon>
        <taxon>Pseudomonadati</taxon>
        <taxon>Pseudomonadota</taxon>
        <taxon>Alphaproteobacteria</taxon>
        <taxon>Rhodobacterales</taxon>
        <taxon>Roseobacteraceae</taxon>
        <taxon>Marinovum</taxon>
    </lineage>
</organism>
<evidence type="ECO:0000313" key="2">
    <source>
        <dbReference type="Proteomes" id="UP000182932"/>
    </source>
</evidence>
<protein>
    <submittedName>
        <fullName evidence="1">Uncharacterized protein</fullName>
    </submittedName>
</protein>
<dbReference type="EMBL" id="FNYY01000018">
    <property type="protein sequence ID" value="SEK00657.1"/>
    <property type="molecule type" value="Genomic_DNA"/>
</dbReference>